<evidence type="ECO:0000313" key="2">
    <source>
        <dbReference type="EMBL" id="RSU02079.1"/>
    </source>
</evidence>
<feature type="transmembrane region" description="Helical" evidence="1">
    <location>
        <begin position="129"/>
        <end position="147"/>
    </location>
</feature>
<keyword evidence="1" id="KW-1133">Transmembrane helix</keyword>
<organism evidence="2 3">
    <name type="scientific">Vagococcus fessus</name>
    <dbReference type="NCBI Taxonomy" id="120370"/>
    <lineage>
        <taxon>Bacteria</taxon>
        <taxon>Bacillati</taxon>
        <taxon>Bacillota</taxon>
        <taxon>Bacilli</taxon>
        <taxon>Lactobacillales</taxon>
        <taxon>Enterococcaceae</taxon>
        <taxon>Vagococcus</taxon>
    </lineage>
</organism>
<evidence type="ECO:0000313" key="3">
    <source>
        <dbReference type="Proteomes" id="UP000287101"/>
    </source>
</evidence>
<feature type="transmembrane region" description="Helical" evidence="1">
    <location>
        <begin position="12"/>
        <end position="36"/>
    </location>
</feature>
<dbReference type="EMBL" id="NGJY01000004">
    <property type="protein sequence ID" value="RSU02079.1"/>
    <property type="molecule type" value="Genomic_DNA"/>
</dbReference>
<sequence>MTKTRLTTAIGWICLFLFIITFVITLTINAYPLYIWEVSHLQILDWVDLSKADLLKNYRELMGYLNLPWRDALVLSDFPVSESGALHFYEVKKLFMLNYGVLLITVVPALAFLYALAKESRLWQLVRPFQVGAMVPVIMGFFMLVGFDQFFVGFHQLFFDNDAWLFDPRTDPIINVLPQEYFMHCFALGFALLEVIFIIGIIVGRRQFNRK</sequence>
<evidence type="ECO:0000256" key="1">
    <source>
        <dbReference type="SAM" id="Phobius"/>
    </source>
</evidence>
<dbReference type="RefSeq" id="WP_126832612.1">
    <property type="nucleotide sequence ID" value="NZ_CBCRYB010000005.1"/>
</dbReference>
<reference evidence="2 3" key="1">
    <citation type="submission" date="2017-05" db="EMBL/GenBank/DDBJ databases">
        <title>Vagococcus spp. assemblies.</title>
        <authorList>
            <person name="Gulvik C.A."/>
        </authorList>
    </citation>
    <scope>NUCLEOTIDE SEQUENCE [LARGE SCALE GENOMIC DNA]</scope>
    <source>
        <strain evidence="2 3">CCUG 41755</strain>
    </source>
</reference>
<dbReference type="Pfam" id="PF07314">
    <property type="entry name" value="Lit"/>
    <property type="match status" value="1"/>
</dbReference>
<keyword evidence="1" id="KW-0472">Membrane</keyword>
<feature type="transmembrane region" description="Helical" evidence="1">
    <location>
        <begin position="96"/>
        <end position="117"/>
    </location>
</feature>
<keyword evidence="1" id="KW-0812">Transmembrane</keyword>
<feature type="transmembrane region" description="Helical" evidence="1">
    <location>
        <begin position="181"/>
        <end position="203"/>
    </location>
</feature>
<name>A0A430A5L7_9ENTE</name>
<dbReference type="OrthoDB" id="9813051at2"/>
<dbReference type="AlphaFoldDB" id="A0A430A5L7"/>
<proteinExistence type="predicted"/>
<dbReference type="NCBIfam" id="TIGR01906">
    <property type="entry name" value="integ_TIGR01906"/>
    <property type="match status" value="1"/>
</dbReference>
<accession>A0A430A5L7</accession>
<comment type="caution">
    <text evidence="2">The sequence shown here is derived from an EMBL/GenBank/DDBJ whole genome shotgun (WGS) entry which is preliminary data.</text>
</comment>
<dbReference type="Proteomes" id="UP000287101">
    <property type="component" value="Unassembled WGS sequence"/>
</dbReference>
<evidence type="ECO:0008006" key="4">
    <source>
        <dbReference type="Google" id="ProtNLM"/>
    </source>
</evidence>
<gene>
    <name evidence="2" type="ORF">CBF31_09970</name>
</gene>
<protein>
    <recommendedName>
        <fullName evidence="4">TIGR01906 family membrane protein</fullName>
    </recommendedName>
</protein>
<keyword evidence="3" id="KW-1185">Reference proteome</keyword>
<dbReference type="InterPro" id="IPR010178">
    <property type="entry name" value="Lit"/>
</dbReference>